<keyword evidence="4 9" id="KW-0853">WD repeat</keyword>
<dbReference type="FunFam" id="2.130.10.10:FF:000127">
    <property type="entry name" value="Eukaryotic translation initiation factor 3 subunit I"/>
    <property type="match status" value="1"/>
</dbReference>
<organism evidence="11 12">
    <name type="scientific">Coptotermes formosanus</name>
    <name type="common">Formosan subterranean termite</name>
    <dbReference type="NCBI Taxonomy" id="36987"/>
    <lineage>
        <taxon>Eukaryota</taxon>
        <taxon>Metazoa</taxon>
        <taxon>Ecdysozoa</taxon>
        <taxon>Arthropoda</taxon>
        <taxon>Hexapoda</taxon>
        <taxon>Insecta</taxon>
        <taxon>Pterygota</taxon>
        <taxon>Neoptera</taxon>
        <taxon>Polyneoptera</taxon>
        <taxon>Dictyoptera</taxon>
        <taxon>Blattodea</taxon>
        <taxon>Blattoidea</taxon>
        <taxon>Termitoidae</taxon>
        <taxon>Rhinotermitidae</taxon>
        <taxon>Coptotermes</taxon>
    </lineage>
</organism>
<dbReference type="Pfam" id="PF24805">
    <property type="entry name" value="EIF3I"/>
    <property type="match status" value="1"/>
</dbReference>
<dbReference type="InterPro" id="IPR001680">
    <property type="entry name" value="WD40_rpt"/>
</dbReference>
<dbReference type="GO" id="GO:0005634">
    <property type="term" value="C:nucleus"/>
    <property type="evidence" value="ECO:0007669"/>
    <property type="project" value="TreeGrafter"/>
</dbReference>
<dbReference type="PANTHER" id="PTHR12634:SF8">
    <property type="entry name" value="FIERY MOUNTAIN, ISOFORM D"/>
    <property type="match status" value="1"/>
</dbReference>
<keyword evidence="6 8" id="KW-0648">Protein biosynthesis</keyword>
<dbReference type="GO" id="GO:0005829">
    <property type="term" value="C:cytosol"/>
    <property type="evidence" value="ECO:0007669"/>
    <property type="project" value="TreeGrafter"/>
</dbReference>
<dbReference type="EMBL" id="BLKM01008093">
    <property type="protein sequence ID" value="GFG32429.1"/>
    <property type="molecule type" value="Genomic_DNA"/>
</dbReference>
<dbReference type="GO" id="GO:0033290">
    <property type="term" value="C:eukaryotic 48S preinitiation complex"/>
    <property type="evidence" value="ECO:0007669"/>
    <property type="project" value="UniProtKB-UniRule"/>
</dbReference>
<evidence type="ECO:0000256" key="8">
    <source>
        <dbReference type="HAMAP-Rule" id="MF_03008"/>
    </source>
</evidence>
<comment type="subcellular location">
    <subcellularLocation>
        <location evidence="8">Cytoplasm</location>
    </subcellularLocation>
</comment>
<dbReference type="Proteomes" id="UP000502823">
    <property type="component" value="Unassembled WGS sequence"/>
</dbReference>
<dbReference type="Gene3D" id="2.130.10.10">
    <property type="entry name" value="YVTN repeat-like/Quinoprotein amine dehydrogenase"/>
    <property type="match status" value="1"/>
</dbReference>
<feature type="repeat" description="WD" evidence="9">
    <location>
        <begin position="1158"/>
        <end position="1188"/>
    </location>
</feature>
<keyword evidence="5" id="KW-0677">Repeat</keyword>
<name>A0A6L2PIQ3_COPFO</name>
<dbReference type="GO" id="GO:0019903">
    <property type="term" value="F:protein phosphatase binding"/>
    <property type="evidence" value="ECO:0007669"/>
    <property type="project" value="InterPro"/>
</dbReference>
<dbReference type="InterPro" id="IPR027525">
    <property type="entry name" value="eIF3i"/>
</dbReference>
<feature type="compositionally biased region" description="Basic and acidic residues" evidence="10">
    <location>
        <begin position="865"/>
        <end position="881"/>
    </location>
</feature>
<dbReference type="GO" id="GO:0003743">
    <property type="term" value="F:translation initiation factor activity"/>
    <property type="evidence" value="ECO:0007669"/>
    <property type="project" value="UniProtKB-UniRule"/>
</dbReference>
<comment type="subunit">
    <text evidence="8">Component of the eukaryotic translation initiation factor 3 (eIF-3) complex.</text>
</comment>
<reference evidence="12" key="1">
    <citation type="submission" date="2020-01" db="EMBL/GenBank/DDBJ databases">
        <title>Draft genome sequence of the Termite Coptotermes fromosanus.</title>
        <authorList>
            <person name="Itakura S."/>
            <person name="Yosikawa Y."/>
            <person name="Umezawa K."/>
        </authorList>
    </citation>
    <scope>NUCLEOTIDE SEQUENCE [LARGE SCALE GENOMIC DNA]</scope>
</reference>
<evidence type="ECO:0000256" key="9">
    <source>
        <dbReference type="PROSITE-ProRule" id="PRU00221"/>
    </source>
</evidence>
<comment type="function">
    <text evidence="8">Component of the eukaryotic translation initiation factor 3 (eIF-3) complex, which is involved in protein synthesis of a specialized repertoire of mRNAs and, together with other initiation factors, stimulates binding of mRNA and methionyl-tRNAi to the 40S ribosome. The eIF-3 complex specifically targets and initiates translation of a subset of mRNAs involved in cell proliferation.</text>
</comment>
<keyword evidence="2 8" id="KW-0963">Cytoplasm</keyword>
<accession>A0A6L2PIQ3</accession>
<evidence type="ECO:0000256" key="3">
    <source>
        <dbReference type="ARBA" id="ARBA00022540"/>
    </source>
</evidence>
<feature type="compositionally biased region" description="Basic and acidic residues" evidence="10">
    <location>
        <begin position="784"/>
        <end position="821"/>
    </location>
</feature>
<keyword evidence="7" id="KW-0131">Cell cycle</keyword>
<evidence type="ECO:0000256" key="4">
    <source>
        <dbReference type="ARBA" id="ARBA00022574"/>
    </source>
</evidence>
<sequence length="1203" mass="132566">MLPPTVANTHLVHGMDVTLHELMDEEDVLQECKVQNKKLIDYLIRPDVMEELVTLTTVEPSGDVDEKVRYKYPNVACELLTCDVPAINERLAGDEALLGKLYAFLESDKPLNPLLASFFSKTIGVLVARKTEQNWYSYQFTCLQVLEFLKSKENCISLLLKHLGTSAIMDLMLKLITHVEGVEMKQNILNWLDSQRVVQCLVALLDPSVDPERHCNAAQLLCDVIRMSRENQHTSVERTDPDPILNTIEAPETVKQLLDYILGKEKSESSIVGGISVLLTLLDCNGGVGGGQEERSGGNGENEQPPKVVLSTTAAILPRLKDFHNLLLDPPHKPPVRTTVGSLDPPLGNTRLHVAKLFAALVATHSADVNKELANLGTTEVLLELFFKYTWNNFLHSQVEQCIAFALNSELNLSVVNDASENVLLQNIFLKCKLIQRILDAWDDNEVQQAKTGGRRQGYMGHLIKIANHVAQQAERDPLRAFIKAHVAADTVAAWEAFVANTLAETNKRHQIYLGGVPPVPSNSEDDDANYRDIPFSQDPALQQVFSDYQLQQMAPQFIENYGFHDDEFTDGEDTLHASVDRLTSMTFSLSEDELDRQAEMFKQVCAQKLHTLNDGEEDIWDEREQQLTFQTVIDTRTGDWQGEDAAGNSSSDEEERAGPEGREEVHMEVDSTDPWAAADVSSEAAVAPIAVDSSNPWGDNSEPTPAFGPTAPDEGGWADFESAGFADFEANFGAASITDITNSKSTSDSENCQQETANIGSNVTNSTVLVESSSKVSVCDSVSKTEKGPAGRPVDIDSKLTSECKTQEKSIPEKGPHAGSDDSADLSASLGDEHQQHLMDNYRFLPPQGLMASGSDLEVPAQQHETDPVPKENGPAHEEAQSIAEVADNSQPTSLEGDLLFSSAKDHTPNVWYSLNGERLGTFNGHQGAVWAIDVNWDTTRFMSGAADQWLHIWDCATGCQIGKIENSSSVRSCNFSYSANMAAYSTDAHLGQQCEMLIIDVRNADESIEKAHPILRIPITGPKVTSMLWGTLDRSIITGHESGELTQWDLRMGKILNSVNDHSGSINDMQMSKDGTMFITASKDYTAKLFDTDSLMCLKTYKTERPVNSAAVSPIFDHVVLGGGQDAMDVTTTSTRIGKFDSRFFHLVFEEEFGRVKGHFGPINSVAFHPDGKSYSSGGEDGYIRIHNFDAAYFEFNFDCQ</sequence>
<dbReference type="GO" id="GO:0019888">
    <property type="term" value="F:protein phosphatase regulator activity"/>
    <property type="evidence" value="ECO:0007669"/>
    <property type="project" value="TreeGrafter"/>
</dbReference>
<feature type="repeat" description="WD" evidence="9">
    <location>
        <begin position="1061"/>
        <end position="1102"/>
    </location>
</feature>
<evidence type="ECO:0000256" key="10">
    <source>
        <dbReference type="SAM" id="MobiDB-lite"/>
    </source>
</evidence>
<dbReference type="OrthoDB" id="295029at2759"/>
<evidence type="ECO:0000256" key="7">
    <source>
        <dbReference type="ARBA" id="ARBA00023306"/>
    </source>
</evidence>
<keyword evidence="12" id="KW-1185">Reference proteome</keyword>
<dbReference type="AlphaFoldDB" id="A0A6L2PIQ3"/>
<dbReference type="InterPro" id="IPR007587">
    <property type="entry name" value="SAPS"/>
</dbReference>
<dbReference type="SMART" id="SM00320">
    <property type="entry name" value="WD40"/>
    <property type="match status" value="5"/>
</dbReference>
<protein>
    <recommendedName>
        <fullName evidence="8">Eukaryotic translation initiation factor 3 subunit I</fullName>
        <shortName evidence="8">eIF3i</shortName>
    </recommendedName>
</protein>
<dbReference type="PANTHER" id="PTHR12634">
    <property type="entry name" value="SIT4 YEAST -ASSOCIATING PROTEIN-RELATED"/>
    <property type="match status" value="1"/>
</dbReference>
<gene>
    <name evidence="11" type="ORF">Cfor_02529</name>
</gene>
<dbReference type="GO" id="GO:0001732">
    <property type="term" value="P:formation of cytoplasmic translation initiation complex"/>
    <property type="evidence" value="ECO:0007669"/>
    <property type="project" value="UniProtKB-UniRule"/>
</dbReference>
<dbReference type="SUPFAM" id="SSF50978">
    <property type="entry name" value="WD40 repeat-like"/>
    <property type="match status" value="1"/>
</dbReference>
<dbReference type="GO" id="GO:0005852">
    <property type="term" value="C:eukaryotic translation initiation factor 3 complex"/>
    <property type="evidence" value="ECO:0007669"/>
    <property type="project" value="UniProtKB-UniRule"/>
</dbReference>
<proteinExistence type="inferred from homology"/>
<comment type="caution">
    <text evidence="11">The sequence shown here is derived from an EMBL/GenBank/DDBJ whole genome shotgun (WGS) entry which is preliminary data.</text>
</comment>
<feature type="region of interest" description="Disordered" evidence="10">
    <location>
        <begin position="847"/>
        <end position="882"/>
    </location>
</feature>
<evidence type="ECO:0000256" key="1">
    <source>
        <dbReference type="ARBA" id="ARBA00006180"/>
    </source>
</evidence>
<dbReference type="HAMAP" id="MF_03008">
    <property type="entry name" value="eIF3i"/>
    <property type="match status" value="1"/>
</dbReference>
<evidence type="ECO:0000313" key="12">
    <source>
        <dbReference type="Proteomes" id="UP000502823"/>
    </source>
</evidence>
<dbReference type="Pfam" id="PF04499">
    <property type="entry name" value="SAPS"/>
    <property type="match status" value="1"/>
</dbReference>
<comment type="similarity">
    <text evidence="8">Belongs to the eIF-3 subunit I family.</text>
</comment>
<dbReference type="InterPro" id="IPR015943">
    <property type="entry name" value="WD40/YVTN_repeat-like_dom_sf"/>
</dbReference>
<dbReference type="InterPro" id="IPR036322">
    <property type="entry name" value="WD40_repeat_dom_sf"/>
</dbReference>
<evidence type="ECO:0000256" key="5">
    <source>
        <dbReference type="ARBA" id="ARBA00022737"/>
    </source>
</evidence>
<feature type="repeat" description="WD" evidence="9">
    <location>
        <begin position="924"/>
        <end position="956"/>
    </location>
</feature>
<evidence type="ECO:0000256" key="2">
    <source>
        <dbReference type="ARBA" id="ARBA00022490"/>
    </source>
</evidence>
<dbReference type="PROSITE" id="PS50294">
    <property type="entry name" value="WD_REPEATS_REGION"/>
    <property type="match status" value="2"/>
</dbReference>
<feature type="region of interest" description="Disordered" evidence="10">
    <location>
        <begin position="782"/>
        <end position="829"/>
    </location>
</feature>
<dbReference type="PROSITE" id="PS50082">
    <property type="entry name" value="WD_REPEATS_2"/>
    <property type="match status" value="3"/>
</dbReference>
<comment type="similarity">
    <text evidence="1">Belongs to the SAPS family.</text>
</comment>
<feature type="compositionally biased region" description="Basic and acidic residues" evidence="10">
    <location>
        <begin position="657"/>
        <end position="666"/>
    </location>
</feature>
<evidence type="ECO:0000313" key="11">
    <source>
        <dbReference type="EMBL" id="GFG32429.1"/>
    </source>
</evidence>
<dbReference type="InParanoid" id="A0A6L2PIQ3"/>
<feature type="region of interest" description="Disordered" evidence="10">
    <location>
        <begin position="636"/>
        <end position="666"/>
    </location>
</feature>
<keyword evidence="3 8" id="KW-0396">Initiation factor</keyword>
<dbReference type="GO" id="GO:0016282">
    <property type="term" value="C:eukaryotic 43S preinitiation complex"/>
    <property type="evidence" value="ECO:0007669"/>
    <property type="project" value="UniProtKB-UniRule"/>
</dbReference>
<evidence type="ECO:0000256" key="6">
    <source>
        <dbReference type="ARBA" id="ARBA00022917"/>
    </source>
</evidence>